<proteinExistence type="predicted"/>
<comment type="caution">
    <text evidence="3">The sequence shown here is derived from an EMBL/GenBank/DDBJ whole genome shotgun (WGS) entry which is preliminary data.</text>
</comment>
<accession>A0A6A5GY59</accession>
<dbReference type="PANTHER" id="PTHR22898">
    <property type="entry name" value="UNCHARACTERIZED GLYCOSOL TRANSFERASE-RELATED"/>
    <property type="match status" value="1"/>
</dbReference>
<dbReference type="CTD" id="9799699"/>
<dbReference type="Pfam" id="PF01531">
    <property type="entry name" value="Glyco_transf_11"/>
    <property type="match status" value="1"/>
</dbReference>
<evidence type="ECO:0000256" key="2">
    <source>
        <dbReference type="ARBA" id="ARBA00022679"/>
    </source>
</evidence>
<dbReference type="InterPro" id="IPR052501">
    <property type="entry name" value="Alpha-1-2_FucT"/>
</dbReference>
<sequence>MTLIGIGDTLQRRVLVNATDLNNIRILANEIYPIFPKIIDEFEFRMIPTAAATRQDLSVGKCCTFDDPKQFISRPEKHLIFDGRYFQSFKYFNHIRLKIRELLKPKDQIFQKAECLLPERHRNDFIICPHIRRGDFQTDDFHQPTDPKFTRAATDFLVDYYRKSHPRVTVAVFGNDVKFVYEVFKDLLDTINLPRKYSVVLTPTLAPEIDLAFTRKFCDVTLITAPSSTFGWWLSYLSKEGSVTYYRNIQETQDKVANEMKEEDFYPPEWIKLRYDNVTGRIDTFF</sequence>
<dbReference type="KEGG" id="crq:GCK72_015788"/>
<keyword evidence="2" id="KW-0808">Transferase</keyword>
<dbReference type="CDD" id="cd11301">
    <property type="entry name" value="Fut1_Fut2_like"/>
    <property type="match status" value="1"/>
</dbReference>
<dbReference type="RefSeq" id="XP_053585904.1">
    <property type="nucleotide sequence ID" value="XM_053731132.1"/>
</dbReference>
<dbReference type="AlphaFoldDB" id="A0A6A5GY59"/>
<evidence type="ECO:0000313" key="3">
    <source>
        <dbReference type="EMBL" id="KAF1759323.1"/>
    </source>
</evidence>
<evidence type="ECO:0008006" key="5">
    <source>
        <dbReference type="Google" id="ProtNLM"/>
    </source>
</evidence>
<dbReference type="GO" id="GO:0005975">
    <property type="term" value="P:carbohydrate metabolic process"/>
    <property type="evidence" value="ECO:0007669"/>
    <property type="project" value="InterPro"/>
</dbReference>
<dbReference type="InterPro" id="IPR002516">
    <property type="entry name" value="Glyco_trans_11"/>
</dbReference>
<dbReference type="PANTHER" id="PTHR22898:SF2">
    <property type="entry name" value="GALACTOSIDE 2-ALPHA-L-FUCOSYLTRANSFERASE-RELATED"/>
    <property type="match status" value="1"/>
</dbReference>
<dbReference type="Proteomes" id="UP000483820">
    <property type="component" value="Chromosome IV"/>
</dbReference>
<keyword evidence="1" id="KW-0328">Glycosyltransferase</keyword>
<name>A0A6A5GY59_CAERE</name>
<protein>
    <recommendedName>
        <fullName evidence="5">L-Fucosyltransferase</fullName>
    </recommendedName>
</protein>
<gene>
    <name evidence="3" type="ORF">GCK72_015788</name>
</gene>
<dbReference type="GO" id="GO:0016020">
    <property type="term" value="C:membrane"/>
    <property type="evidence" value="ECO:0007669"/>
    <property type="project" value="InterPro"/>
</dbReference>
<reference evidence="3 4" key="1">
    <citation type="submission" date="2019-12" db="EMBL/GenBank/DDBJ databases">
        <title>Chromosome-level assembly of the Caenorhabditis remanei genome.</title>
        <authorList>
            <person name="Teterina A.A."/>
            <person name="Willis J.H."/>
            <person name="Phillips P.C."/>
        </authorList>
    </citation>
    <scope>NUCLEOTIDE SEQUENCE [LARGE SCALE GENOMIC DNA]</scope>
    <source>
        <strain evidence="3 4">PX506</strain>
        <tissue evidence="3">Whole organism</tissue>
    </source>
</reference>
<dbReference type="GeneID" id="9799699"/>
<evidence type="ECO:0000313" key="4">
    <source>
        <dbReference type="Proteomes" id="UP000483820"/>
    </source>
</evidence>
<dbReference type="GO" id="GO:0008107">
    <property type="term" value="F:galactoside 2-alpha-L-fucosyltransferase activity"/>
    <property type="evidence" value="ECO:0007669"/>
    <property type="project" value="InterPro"/>
</dbReference>
<evidence type="ECO:0000256" key="1">
    <source>
        <dbReference type="ARBA" id="ARBA00022676"/>
    </source>
</evidence>
<organism evidence="3 4">
    <name type="scientific">Caenorhabditis remanei</name>
    <name type="common">Caenorhabditis vulgaris</name>
    <dbReference type="NCBI Taxonomy" id="31234"/>
    <lineage>
        <taxon>Eukaryota</taxon>
        <taxon>Metazoa</taxon>
        <taxon>Ecdysozoa</taxon>
        <taxon>Nematoda</taxon>
        <taxon>Chromadorea</taxon>
        <taxon>Rhabditida</taxon>
        <taxon>Rhabditina</taxon>
        <taxon>Rhabditomorpha</taxon>
        <taxon>Rhabditoidea</taxon>
        <taxon>Rhabditidae</taxon>
        <taxon>Peloderinae</taxon>
        <taxon>Caenorhabditis</taxon>
    </lineage>
</organism>
<dbReference type="EMBL" id="WUAV01000004">
    <property type="protein sequence ID" value="KAF1759323.1"/>
    <property type="molecule type" value="Genomic_DNA"/>
</dbReference>